<sequence>MRTEFSLVTLASPLKATRGLLWNWPPNFQPRSDDEDDTSPNFGITPAGRHLAPMYDLMCNKPKYTTDLQWNQISNLEPSGPKDETLQLVHHGHLDNSEKHCCMILFKIN</sequence>
<evidence type="ECO:0000313" key="2">
    <source>
        <dbReference type="EMBL" id="GBO25609.1"/>
    </source>
</evidence>
<name>A0A4Y2VJZ2_ARAVE</name>
<comment type="caution">
    <text evidence="2">The sequence shown here is derived from an EMBL/GenBank/DDBJ whole genome shotgun (WGS) entry which is preliminary data.</text>
</comment>
<dbReference type="EMBL" id="BGPR01048587">
    <property type="protein sequence ID" value="GBO25598.1"/>
    <property type="molecule type" value="Genomic_DNA"/>
</dbReference>
<dbReference type="EMBL" id="BGPR01048594">
    <property type="protein sequence ID" value="GBO25609.1"/>
    <property type="molecule type" value="Genomic_DNA"/>
</dbReference>
<reference evidence="2 3" key="1">
    <citation type="journal article" date="2019" name="Sci. Rep.">
        <title>Orb-weaving spider Araneus ventricosus genome elucidates the spidroin gene catalogue.</title>
        <authorList>
            <person name="Kono N."/>
            <person name="Nakamura H."/>
            <person name="Ohtoshi R."/>
            <person name="Moran D.A.P."/>
            <person name="Shinohara A."/>
            <person name="Yoshida Y."/>
            <person name="Fujiwara M."/>
            <person name="Mori M."/>
            <person name="Tomita M."/>
            <person name="Arakawa K."/>
        </authorList>
    </citation>
    <scope>NUCLEOTIDE SEQUENCE [LARGE SCALE GENOMIC DNA]</scope>
</reference>
<proteinExistence type="predicted"/>
<evidence type="ECO:0000313" key="3">
    <source>
        <dbReference type="Proteomes" id="UP000499080"/>
    </source>
</evidence>
<accession>A0A4Y2VJZ2</accession>
<dbReference type="Proteomes" id="UP000499080">
    <property type="component" value="Unassembled WGS sequence"/>
</dbReference>
<evidence type="ECO:0000313" key="1">
    <source>
        <dbReference type="EMBL" id="GBO25598.1"/>
    </source>
</evidence>
<organism evidence="2 3">
    <name type="scientific">Araneus ventricosus</name>
    <name type="common">Orbweaver spider</name>
    <name type="synonym">Epeira ventricosa</name>
    <dbReference type="NCBI Taxonomy" id="182803"/>
    <lineage>
        <taxon>Eukaryota</taxon>
        <taxon>Metazoa</taxon>
        <taxon>Ecdysozoa</taxon>
        <taxon>Arthropoda</taxon>
        <taxon>Chelicerata</taxon>
        <taxon>Arachnida</taxon>
        <taxon>Araneae</taxon>
        <taxon>Araneomorphae</taxon>
        <taxon>Entelegynae</taxon>
        <taxon>Araneoidea</taxon>
        <taxon>Araneidae</taxon>
        <taxon>Araneus</taxon>
    </lineage>
</organism>
<protein>
    <submittedName>
        <fullName evidence="2">Uncharacterized protein</fullName>
    </submittedName>
</protein>
<keyword evidence="3" id="KW-1185">Reference proteome</keyword>
<dbReference type="AlphaFoldDB" id="A0A4Y2VJZ2"/>
<gene>
    <name evidence="1" type="ORF">AVEN_101976_1</name>
    <name evidence="2" type="ORF">AVEN_198829_1</name>
</gene>